<evidence type="ECO:0000313" key="4">
    <source>
        <dbReference type="EMBL" id="SCG44016.1"/>
    </source>
</evidence>
<gene>
    <name evidence="4" type="ORF">GA0070613_1170</name>
</gene>
<dbReference type="GO" id="GO:0016020">
    <property type="term" value="C:membrane"/>
    <property type="evidence" value="ECO:0007669"/>
    <property type="project" value="TreeGrafter"/>
</dbReference>
<feature type="region of interest" description="Disordered" evidence="1">
    <location>
        <begin position="1"/>
        <end position="41"/>
    </location>
</feature>
<keyword evidence="4" id="KW-0012">Acyltransferase</keyword>
<feature type="transmembrane region" description="Helical" evidence="2">
    <location>
        <begin position="269"/>
        <end position="289"/>
    </location>
</feature>
<dbReference type="Pfam" id="PF01757">
    <property type="entry name" value="Acyl_transf_3"/>
    <property type="match status" value="1"/>
</dbReference>
<dbReference type="GO" id="GO:0016787">
    <property type="term" value="F:hydrolase activity"/>
    <property type="evidence" value="ECO:0007669"/>
    <property type="project" value="UniProtKB-KW"/>
</dbReference>
<keyword evidence="5" id="KW-1185">Reference proteome</keyword>
<dbReference type="GO" id="GO:0016747">
    <property type="term" value="F:acyltransferase activity, transferring groups other than amino-acyl groups"/>
    <property type="evidence" value="ECO:0007669"/>
    <property type="project" value="InterPro"/>
</dbReference>
<protein>
    <submittedName>
        <fullName evidence="4">Peptidoglycan/LPS O-acetylase OafA/YrhL, contains acyltransferase and SGNH-hydrolase domains</fullName>
    </submittedName>
</protein>
<keyword evidence="4" id="KW-0808">Transferase</keyword>
<dbReference type="Proteomes" id="UP000198221">
    <property type="component" value="Chromosome I"/>
</dbReference>
<dbReference type="RefSeq" id="WP_231929678.1">
    <property type="nucleotide sequence ID" value="NZ_LT607754.1"/>
</dbReference>
<keyword evidence="4" id="KW-0378">Hydrolase</keyword>
<dbReference type="PANTHER" id="PTHR23028">
    <property type="entry name" value="ACETYLTRANSFERASE"/>
    <property type="match status" value="1"/>
</dbReference>
<dbReference type="PANTHER" id="PTHR23028:SF53">
    <property type="entry name" value="ACYL_TRANSF_3 DOMAIN-CONTAINING PROTEIN"/>
    <property type="match status" value="1"/>
</dbReference>
<keyword evidence="2" id="KW-0812">Transmembrane</keyword>
<evidence type="ECO:0000256" key="1">
    <source>
        <dbReference type="SAM" id="MobiDB-lite"/>
    </source>
</evidence>
<feature type="transmembrane region" description="Helical" evidence="2">
    <location>
        <begin position="208"/>
        <end position="226"/>
    </location>
</feature>
<dbReference type="InterPro" id="IPR002656">
    <property type="entry name" value="Acyl_transf_3_dom"/>
</dbReference>
<dbReference type="GO" id="GO:0009103">
    <property type="term" value="P:lipopolysaccharide biosynthetic process"/>
    <property type="evidence" value="ECO:0007669"/>
    <property type="project" value="TreeGrafter"/>
</dbReference>
<keyword evidence="2" id="KW-0472">Membrane</keyword>
<feature type="transmembrane region" description="Helical" evidence="2">
    <location>
        <begin position="106"/>
        <end position="127"/>
    </location>
</feature>
<sequence>MLTASVGHPVERDVSGGGTAAPTTSRATVAPGGEGGHQPQRPRIRVLDGLRLLAALMVVSYHYFGFVSMPTAYGWLGVELFFLISGFVICMSSMGHTVGQFMTSRIVRLFPAYWFGVLLTSAVLLIWQVRKPPSLAEIAANLTMLQGGIGVRRIDGVYWTLWVELRFYLLFSAVVWFGVTYRRAVVFCVAWLFGAVLTMKTPGVANTVLVSEWAPYFIAGIAFFLIHRYGQTLLLWGLVGVCFLLSANHVVGLAVGWNKASGRADLPGWPAALVLALFFALMAAVALGWLRLDWKWLSVAGALTYPLYLIHQYIGGTVLAELADLPYLPLRLGLIVVMLVAAWCIHRFVERPAARLMRPALVRAIGALDRVDVPVAGPSRLRRPRQGQ</sequence>
<feature type="transmembrane region" description="Helical" evidence="2">
    <location>
        <begin position="296"/>
        <end position="315"/>
    </location>
</feature>
<feature type="transmembrane region" description="Helical" evidence="2">
    <location>
        <begin position="72"/>
        <end position="94"/>
    </location>
</feature>
<name>A0A1C5HDC8_9ACTN</name>
<feature type="transmembrane region" description="Helical" evidence="2">
    <location>
        <begin position="49"/>
        <end position="66"/>
    </location>
</feature>
<feature type="transmembrane region" description="Helical" evidence="2">
    <location>
        <begin position="233"/>
        <end position="257"/>
    </location>
</feature>
<evidence type="ECO:0000313" key="5">
    <source>
        <dbReference type="Proteomes" id="UP000198221"/>
    </source>
</evidence>
<evidence type="ECO:0000256" key="2">
    <source>
        <dbReference type="SAM" id="Phobius"/>
    </source>
</evidence>
<dbReference type="AlphaFoldDB" id="A0A1C5HDC8"/>
<feature type="transmembrane region" description="Helical" evidence="2">
    <location>
        <begin position="157"/>
        <end position="177"/>
    </location>
</feature>
<evidence type="ECO:0000259" key="3">
    <source>
        <dbReference type="Pfam" id="PF01757"/>
    </source>
</evidence>
<feature type="transmembrane region" description="Helical" evidence="2">
    <location>
        <begin position="184"/>
        <end position="202"/>
    </location>
</feature>
<feature type="domain" description="Acyltransferase 3" evidence="3">
    <location>
        <begin position="47"/>
        <end position="346"/>
    </location>
</feature>
<dbReference type="InterPro" id="IPR050879">
    <property type="entry name" value="Acyltransferase_3"/>
</dbReference>
<feature type="transmembrane region" description="Helical" evidence="2">
    <location>
        <begin position="327"/>
        <end position="349"/>
    </location>
</feature>
<proteinExistence type="predicted"/>
<organism evidence="4 5">
    <name type="scientific">Micromonospora inositola</name>
    <dbReference type="NCBI Taxonomy" id="47865"/>
    <lineage>
        <taxon>Bacteria</taxon>
        <taxon>Bacillati</taxon>
        <taxon>Actinomycetota</taxon>
        <taxon>Actinomycetes</taxon>
        <taxon>Micromonosporales</taxon>
        <taxon>Micromonosporaceae</taxon>
        <taxon>Micromonospora</taxon>
    </lineage>
</organism>
<dbReference type="EMBL" id="LT607754">
    <property type="protein sequence ID" value="SCG44016.1"/>
    <property type="molecule type" value="Genomic_DNA"/>
</dbReference>
<accession>A0A1C5HDC8</accession>
<keyword evidence="2" id="KW-1133">Transmembrane helix</keyword>
<reference evidence="5" key="1">
    <citation type="submission" date="2016-06" db="EMBL/GenBank/DDBJ databases">
        <authorList>
            <person name="Varghese N."/>
            <person name="Submissions Spin"/>
        </authorList>
    </citation>
    <scope>NUCLEOTIDE SEQUENCE [LARGE SCALE GENOMIC DNA]</scope>
    <source>
        <strain evidence="5">DSM 43819</strain>
    </source>
</reference>